<dbReference type="Proteomes" id="UP001500897">
    <property type="component" value="Unassembled WGS sequence"/>
</dbReference>
<evidence type="ECO:0000256" key="2">
    <source>
        <dbReference type="ARBA" id="ARBA00023315"/>
    </source>
</evidence>
<accession>A0ABN2X9M7</accession>
<dbReference type="InterPro" id="IPR016181">
    <property type="entry name" value="Acyl_CoA_acyltransferase"/>
</dbReference>
<protein>
    <submittedName>
        <fullName evidence="4">GNAT family N-acetyltransferase</fullName>
    </submittedName>
</protein>
<dbReference type="InterPro" id="IPR050832">
    <property type="entry name" value="Bact_Acetyltransf"/>
</dbReference>
<dbReference type="PROSITE" id="PS51186">
    <property type="entry name" value="GNAT"/>
    <property type="match status" value="1"/>
</dbReference>
<feature type="domain" description="N-acetyltransferase" evidence="3">
    <location>
        <begin position="6"/>
        <end position="164"/>
    </location>
</feature>
<dbReference type="Gene3D" id="3.40.630.30">
    <property type="match status" value="1"/>
</dbReference>
<keyword evidence="2" id="KW-0012">Acyltransferase</keyword>
<dbReference type="Pfam" id="PF00583">
    <property type="entry name" value="Acetyltransf_1"/>
    <property type="match status" value="1"/>
</dbReference>
<dbReference type="CDD" id="cd04301">
    <property type="entry name" value="NAT_SF"/>
    <property type="match status" value="1"/>
</dbReference>
<comment type="caution">
    <text evidence="4">The sequence shown here is derived from an EMBL/GenBank/DDBJ whole genome shotgun (WGS) entry which is preliminary data.</text>
</comment>
<dbReference type="PANTHER" id="PTHR43877">
    <property type="entry name" value="AMINOALKYLPHOSPHONATE N-ACETYLTRANSFERASE-RELATED-RELATED"/>
    <property type="match status" value="1"/>
</dbReference>
<name>A0ABN2X9M7_9ACTN</name>
<gene>
    <name evidence="4" type="ORF">GCM10009759_46490</name>
</gene>
<evidence type="ECO:0000313" key="4">
    <source>
        <dbReference type="EMBL" id="GAA2107413.1"/>
    </source>
</evidence>
<dbReference type="SUPFAM" id="SSF55729">
    <property type="entry name" value="Acyl-CoA N-acyltransferases (Nat)"/>
    <property type="match status" value="1"/>
</dbReference>
<evidence type="ECO:0000256" key="1">
    <source>
        <dbReference type="ARBA" id="ARBA00022679"/>
    </source>
</evidence>
<sequence length="164" mass="18043">MPSDDVIIRPARDEDERAIRAVDHAAWSPLGEVAPRPPEDAPVFDGAHRPGQYLLAELGGRVVGYVRQVREIPLPSNAHVRQIQGLGVLPEARGRRIGEALLAAACEAARADGARRMTLRVLARNAPARRLYERAGFEVLGVLPEHFLLEDGYVDDVWMGRALD</sequence>
<proteinExistence type="predicted"/>
<organism evidence="4 5">
    <name type="scientific">Kitasatospora saccharophila</name>
    <dbReference type="NCBI Taxonomy" id="407973"/>
    <lineage>
        <taxon>Bacteria</taxon>
        <taxon>Bacillati</taxon>
        <taxon>Actinomycetota</taxon>
        <taxon>Actinomycetes</taxon>
        <taxon>Kitasatosporales</taxon>
        <taxon>Streptomycetaceae</taxon>
        <taxon>Kitasatospora</taxon>
    </lineage>
</organism>
<reference evidence="4 5" key="1">
    <citation type="journal article" date="2019" name="Int. J. Syst. Evol. Microbiol.">
        <title>The Global Catalogue of Microorganisms (GCM) 10K type strain sequencing project: providing services to taxonomists for standard genome sequencing and annotation.</title>
        <authorList>
            <consortium name="The Broad Institute Genomics Platform"/>
            <consortium name="The Broad Institute Genome Sequencing Center for Infectious Disease"/>
            <person name="Wu L."/>
            <person name="Ma J."/>
        </authorList>
    </citation>
    <scope>NUCLEOTIDE SEQUENCE [LARGE SCALE GENOMIC DNA]</scope>
    <source>
        <strain evidence="4 5">JCM 14559</strain>
    </source>
</reference>
<dbReference type="EMBL" id="BAAANS010000032">
    <property type="protein sequence ID" value="GAA2107413.1"/>
    <property type="molecule type" value="Genomic_DNA"/>
</dbReference>
<keyword evidence="5" id="KW-1185">Reference proteome</keyword>
<evidence type="ECO:0000259" key="3">
    <source>
        <dbReference type="PROSITE" id="PS51186"/>
    </source>
</evidence>
<dbReference type="InterPro" id="IPR000182">
    <property type="entry name" value="GNAT_dom"/>
</dbReference>
<evidence type="ECO:0000313" key="5">
    <source>
        <dbReference type="Proteomes" id="UP001500897"/>
    </source>
</evidence>
<keyword evidence="1" id="KW-0808">Transferase</keyword>